<dbReference type="AlphaFoldDB" id="A0A6P8Q6E5"/>
<name>A0A6P8Q6E5_GEOSA</name>
<dbReference type="InParanoid" id="A0A6P8Q6E5"/>
<dbReference type="InterPro" id="IPR029384">
    <property type="entry name" value="Speriolin_C"/>
</dbReference>
<sequence length="343" mass="39147">MEARNSHDLKTIKAQNEKLLEENSELRKLVGLIQENVELRYILAEHGSIEKKDAYHSHSQHNHPSSAAVNSDERKVRAKGTNLGTSRNVPKDLDAGLPQPEAVFHFLCLALGKVDSAVTTELMTEWTVWNLEIYRLLRDDEMGVASLEGDYMAHSELLEDSQSKSQDVLSSPLDIMSKPFCLKYSDSHQLRCMERTVGEIAFQLDRRILASVFQDRVRLYGISVSNITEKINEFSIDCQTNKVNENKRSEMLKRYSDIMNKLCEYCYDPKVHPQFSEYLVNTYGILKERPQPGSNELKSLMDPETLKKTASSAVPADDLKDVLILLRCLKHLSKEDGKPLFVW</sequence>
<keyword evidence="4" id="KW-1185">Reference proteome</keyword>
<proteinExistence type="predicted"/>
<dbReference type="RefSeq" id="XP_033790860.1">
    <property type="nucleotide sequence ID" value="XM_033934969.1"/>
</dbReference>
<dbReference type="PANTHER" id="PTHR22192">
    <property type="entry name" value="SPERIOLIN"/>
    <property type="match status" value="1"/>
</dbReference>
<dbReference type="GeneID" id="117355886"/>
<evidence type="ECO:0000313" key="4">
    <source>
        <dbReference type="Proteomes" id="UP000515159"/>
    </source>
</evidence>
<dbReference type="CTD" id="375686"/>
<protein>
    <submittedName>
        <fullName evidence="5">Speriolin</fullName>
    </submittedName>
</protein>
<feature type="domain" description="Speriolin C-terminal" evidence="3">
    <location>
        <begin position="197"/>
        <end position="343"/>
    </location>
</feature>
<dbReference type="Proteomes" id="UP000515159">
    <property type="component" value="Chromosome 2"/>
</dbReference>
<dbReference type="PANTHER" id="PTHR22192:SF16">
    <property type="entry name" value="SPERIOLIN"/>
    <property type="match status" value="1"/>
</dbReference>
<feature type="coiled-coil region" evidence="1">
    <location>
        <begin position="9"/>
        <end position="36"/>
    </location>
</feature>
<dbReference type="KEGG" id="gsh:117355886"/>
<accession>A0A6P8Q6E5</accession>
<dbReference type="Pfam" id="PF15059">
    <property type="entry name" value="Speriolin_C"/>
    <property type="match status" value="1"/>
</dbReference>
<evidence type="ECO:0000259" key="3">
    <source>
        <dbReference type="Pfam" id="PF15059"/>
    </source>
</evidence>
<evidence type="ECO:0000313" key="5">
    <source>
        <dbReference type="RefSeq" id="XP_033790860.1"/>
    </source>
</evidence>
<dbReference type="OrthoDB" id="6114770at2759"/>
<evidence type="ECO:0000256" key="2">
    <source>
        <dbReference type="SAM" id="MobiDB-lite"/>
    </source>
</evidence>
<keyword evidence="1" id="KW-0175">Coiled coil</keyword>
<reference evidence="5" key="1">
    <citation type="submission" date="2025-08" db="UniProtKB">
        <authorList>
            <consortium name="RefSeq"/>
        </authorList>
    </citation>
    <scope>IDENTIFICATION</scope>
</reference>
<gene>
    <name evidence="5" type="primary">SPATC1</name>
</gene>
<organism evidence="4 5">
    <name type="scientific">Geotrypetes seraphini</name>
    <name type="common">Gaboon caecilian</name>
    <name type="synonym">Caecilia seraphini</name>
    <dbReference type="NCBI Taxonomy" id="260995"/>
    <lineage>
        <taxon>Eukaryota</taxon>
        <taxon>Metazoa</taxon>
        <taxon>Chordata</taxon>
        <taxon>Craniata</taxon>
        <taxon>Vertebrata</taxon>
        <taxon>Euteleostomi</taxon>
        <taxon>Amphibia</taxon>
        <taxon>Gymnophiona</taxon>
        <taxon>Geotrypetes</taxon>
    </lineage>
</organism>
<feature type="region of interest" description="Disordered" evidence="2">
    <location>
        <begin position="53"/>
        <end position="91"/>
    </location>
</feature>
<dbReference type="GO" id="GO:0005813">
    <property type="term" value="C:centrosome"/>
    <property type="evidence" value="ECO:0007669"/>
    <property type="project" value="TreeGrafter"/>
</dbReference>
<dbReference type="InterPro" id="IPR026715">
    <property type="entry name" value="SPATC1"/>
</dbReference>
<evidence type="ECO:0000256" key="1">
    <source>
        <dbReference type="SAM" id="Coils"/>
    </source>
</evidence>